<dbReference type="SMART" id="SM00871">
    <property type="entry name" value="AraC_E_bind"/>
    <property type="match status" value="1"/>
</dbReference>
<keyword evidence="3" id="KW-0804">Transcription</keyword>
<dbReference type="EMBL" id="CACVAS010000170">
    <property type="protein sequence ID" value="CAA6828500.1"/>
    <property type="molecule type" value="Genomic_DNA"/>
</dbReference>
<dbReference type="InterPro" id="IPR011256">
    <property type="entry name" value="Reg_factor_effector_dom_sf"/>
</dbReference>
<dbReference type="PROSITE" id="PS01124">
    <property type="entry name" value="HTH_ARAC_FAMILY_2"/>
    <property type="match status" value="1"/>
</dbReference>
<dbReference type="Gene3D" id="3.20.80.10">
    <property type="entry name" value="Regulatory factor, effector binding domain"/>
    <property type="match status" value="1"/>
</dbReference>
<dbReference type="InterPro" id="IPR020449">
    <property type="entry name" value="Tscrpt_reg_AraC-type_HTH"/>
</dbReference>
<dbReference type="InterPro" id="IPR018060">
    <property type="entry name" value="HTH_AraC"/>
</dbReference>
<evidence type="ECO:0000256" key="1">
    <source>
        <dbReference type="ARBA" id="ARBA00023015"/>
    </source>
</evidence>
<dbReference type="InterPro" id="IPR010499">
    <property type="entry name" value="AraC_E-bd"/>
</dbReference>
<dbReference type="Gene3D" id="1.10.10.60">
    <property type="entry name" value="Homeodomain-like"/>
    <property type="match status" value="2"/>
</dbReference>
<proteinExistence type="predicted"/>
<accession>A0A6S6UJ94</accession>
<dbReference type="PRINTS" id="PR00032">
    <property type="entry name" value="HTHARAC"/>
</dbReference>
<dbReference type="InterPro" id="IPR009057">
    <property type="entry name" value="Homeodomain-like_sf"/>
</dbReference>
<feature type="domain" description="HTH araC/xylS-type" evidence="4">
    <location>
        <begin position="6"/>
        <end position="104"/>
    </location>
</feature>
<evidence type="ECO:0000259" key="4">
    <source>
        <dbReference type="PROSITE" id="PS01124"/>
    </source>
</evidence>
<evidence type="ECO:0000313" key="5">
    <source>
        <dbReference type="EMBL" id="CAA6828500.1"/>
    </source>
</evidence>
<dbReference type="PROSITE" id="PS00041">
    <property type="entry name" value="HTH_ARAC_FAMILY_1"/>
    <property type="match status" value="1"/>
</dbReference>
<dbReference type="Pfam" id="PF06445">
    <property type="entry name" value="GyrI-like"/>
    <property type="match status" value="1"/>
</dbReference>
<dbReference type="InterPro" id="IPR018062">
    <property type="entry name" value="HTH_AraC-typ_CS"/>
</dbReference>
<keyword evidence="1" id="KW-0805">Transcription regulation</keyword>
<reference evidence="5" key="1">
    <citation type="submission" date="2020-01" db="EMBL/GenBank/DDBJ databases">
        <authorList>
            <person name="Meier V. D."/>
            <person name="Meier V D."/>
        </authorList>
    </citation>
    <scope>NUCLEOTIDE SEQUENCE</scope>
    <source>
        <strain evidence="5">HLG_WM_MAG_01</strain>
    </source>
</reference>
<dbReference type="GO" id="GO:0003700">
    <property type="term" value="F:DNA-binding transcription factor activity"/>
    <property type="evidence" value="ECO:0007669"/>
    <property type="project" value="InterPro"/>
</dbReference>
<dbReference type="SUPFAM" id="SSF55136">
    <property type="entry name" value="Probable bacterial effector-binding domain"/>
    <property type="match status" value="1"/>
</dbReference>
<evidence type="ECO:0000256" key="3">
    <source>
        <dbReference type="ARBA" id="ARBA00023163"/>
    </source>
</evidence>
<dbReference type="PANTHER" id="PTHR40055:SF1">
    <property type="entry name" value="TRANSCRIPTIONAL REGULATOR YGIV-RELATED"/>
    <property type="match status" value="1"/>
</dbReference>
<gene>
    <name evidence="5" type="ORF">HELGO_WM2021</name>
</gene>
<protein>
    <recommendedName>
        <fullName evidence="4">HTH araC/xylS-type domain-containing protein</fullName>
    </recommendedName>
</protein>
<dbReference type="SUPFAM" id="SSF46689">
    <property type="entry name" value="Homeodomain-like"/>
    <property type="match status" value="2"/>
</dbReference>
<dbReference type="Pfam" id="PF12833">
    <property type="entry name" value="HTH_18"/>
    <property type="match status" value="1"/>
</dbReference>
<dbReference type="SMART" id="SM00342">
    <property type="entry name" value="HTH_ARAC"/>
    <property type="match status" value="1"/>
</dbReference>
<evidence type="ECO:0000256" key="2">
    <source>
        <dbReference type="ARBA" id="ARBA00023125"/>
    </source>
</evidence>
<keyword evidence="2" id="KW-0238">DNA-binding</keyword>
<dbReference type="PANTHER" id="PTHR40055">
    <property type="entry name" value="TRANSCRIPTIONAL REGULATOR YGIV-RELATED"/>
    <property type="match status" value="1"/>
</dbReference>
<organism evidence="5">
    <name type="scientific">uncultured Sulfurovum sp</name>
    <dbReference type="NCBI Taxonomy" id="269237"/>
    <lineage>
        <taxon>Bacteria</taxon>
        <taxon>Pseudomonadati</taxon>
        <taxon>Campylobacterota</taxon>
        <taxon>Epsilonproteobacteria</taxon>
        <taxon>Campylobacterales</taxon>
        <taxon>Sulfurovaceae</taxon>
        <taxon>Sulfurovum</taxon>
        <taxon>environmental samples</taxon>
    </lineage>
</organism>
<dbReference type="InterPro" id="IPR050908">
    <property type="entry name" value="SmbC-like"/>
</dbReference>
<dbReference type="InterPro" id="IPR029442">
    <property type="entry name" value="GyrI-like"/>
</dbReference>
<name>A0A6S6UJ94_9BACT</name>
<sequence length="286" mass="32794">MNTQIQKVTYFIETHLDDELDVLELAKVAGYSHFHFCRIFKMQVGESVMSYTTRLRLERASSEVSRGKKSMINIALDAGYKTPTGFLKAFKKRFGTTPSNYKSSSKELLSKYKENNMENVQIVQRDEAYVVFTREMGEYEKSSKIAWQRLSESMNSLNTVFAKNPPTIEMNLGEGNGEALGICHDDPEVTDESNIRYDAALAWGKQEIEELAKYDFETKSIVGGKYAMVEYMGGAETAEKSWYGLYAWIEKNGYEFRDAPAFEKYINAWNETDETKIQTEIYVPIV</sequence>
<dbReference type="AlphaFoldDB" id="A0A6S6UJ94"/>
<dbReference type="GO" id="GO:0043565">
    <property type="term" value="F:sequence-specific DNA binding"/>
    <property type="evidence" value="ECO:0007669"/>
    <property type="project" value="InterPro"/>
</dbReference>